<proteinExistence type="predicted"/>
<gene>
    <name evidence="2" type="ORF">IMZ08_09750</name>
</gene>
<name>A0ABR9QJI4_9BACI</name>
<dbReference type="PROSITE" id="PS51257">
    <property type="entry name" value="PROKAR_LIPOPROTEIN"/>
    <property type="match status" value="1"/>
</dbReference>
<evidence type="ECO:0000313" key="3">
    <source>
        <dbReference type="Proteomes" id="UP001516662"/>
    </source>
</evidence>
<dbReference type="Proteomes" id="UP001516662">
    <property type="component" value="Unassembled WGS sequence"/>
</dbReference>
<evidence type="ECO:0000313" key="2">
    <source>
        <dbReference type="EMBL" id="MBE4908339.1"/>
    </source>
</evidence>
<keyword evidence="3" id="KW-1185">Reference proteome</keyword>
<dbReference type="EMBL" id="JADCLJ010000019">
    <property type="protein sequence ID" value="MBE4908339.1"/>
    <property type="molecule type" value="Genomic_DNA"/>
</dbReference>
<dbReference type="RefSeq" id="WP_193535919.1">
    <property type="nucleotide sequence ID" value="NZ_JADCLJ010000019.1"/>
</dbReference>
<organism evidence="2 3">
    <name type="scientific">Litchfieldia luteola</name>
    <dbReference type="NCBI Taxonomy" id="682179"/>
    <lineage>
        <taxon>Bacteria</taxon>
        <taxon>Bacillati</taxon>
        <taxon>Bacillota</taxon>
        <taxon>Bacilli</taxon>
        <taxon>Bacillales</taxon>
        <taxon>Bacillaceae</taxon>
        <taxon>Litchfieldia</taxon>
    </lineage>
</organism>
<feature type="signal peptide" evidence="1">
    <location>
        <begin position="1"/>
        <end position="21"/>
    </location>
</feature>
<evidence type="ECO:0000256" key="1">
    <source>
        <dbReference type="SAM" id="SignalP"/>
    </source>
</evidence>
<evidence type="ECO:0008006" key="4">
    <source>
        <dbReference type="Google" id="ProtNLM"/>
    </source>
</evidence>
<reference evidence="2 3" key="1">
    <citation type="submission" date="2020-10" db="EMBL/GenBank/DDBJ databases">
        <title>Bacillus sp. HD4P25, an endophyte from a halophyte.</title>
        <authorList>
            <person name="Sun J.-Q."/>
        </authorList>
    </citation>
    <scope>NUCLEOTIDE SEQUENCE [LARGE SCALE GENOMIC DNA]</scope>
    <source>
        <strain evidence="2 3">YIM 93174</strain>
    </source>
</reference>
<feature type="chain" id="PRO_5046856225" description="Lipoprotein" evidence="1">
    <location>
        <begin position="22"/>
        <end position="169"/>
    </location>
</feature>
<keyword evidence="1" id="KW-0732">Signal</keyword>
<accession>A0ABR9QJI4</accession>
<sequence>MKKYLILVVFSMILFVLTACNTETSSGSEGKVEPEVDITKEEIVKQTRSAMFNLESTIIKKVRETDNLLYAHMDETVTEKPADSASVIGANFESELNALEIPAELKAHEETIKTALAKLGEAYNKEGAAIEAGETVFSESEKLVQAYIDAMKQVSEAIDMVPANYNLVF</sequence>
<comment type="caution">
    <text evidence="2">The sequence shown here is derived from an EMBL/GenBank/DDBJ whole genome shotgun (WGS) entry which is preliminary data.</text>
</comment>
<protein>
    <recommendedName>
        <fullName evidence="4">Lipoprotein</fullName>
    </recommendedName>
</protein>